<accession>A0A1G5K0E2</accession>
<proteinExistence type="predicted"/>
<keyword evidence="2" id="KW-1185">Reference proteome</keyword>
<evidence type="ECO:0000313" key="1">
    <source>
        <dbReference type="EMBL" id="SCY93641.1"/>
    </source>
</evidence>
<organism evidence="1 2">
    <name type="scientific">Paenibacillus polysaccharolyticus</name>
    <dbReference type="NCBI Taxonomy" id="582692"/>
    <lineage>
        <taxon>Bacteria</taxon>
        <taxon>Bacillati</taxon>
        <taxon>Bacillota</taxon>
        <taxon>Bacilli</taxon>
        <taxon>Bacillales</taxon>
        <taxon>Paenibacillaceae</taxon>
        <taxon>Paenibacillus</taxon>
    </lineage>
</organism>
<dbReference type="RefSeq" id="WP_090922643.1">
    <property type="nucleotide sequence ID" value="NZ_FMVM01000012.1"/>
</dbReference>
<dbReference type="AlphaFoldDB" id="A0A1G5K0E2"/>
<protein>
    <submittedName>
        <fullName evidence="1">Uncharacterized protein</fullName>
    </submittedName>
</protein>
<dbReference type="EMBL" id="FMVM01000012">
    <property type="protein sequence ID" value="SCY93641.1"/>
    <property type="molecule type" value="Genomic_DNA"/>
</dbReference>
<dbReference type="Proteomes" id="UP000198538">
    <property type="component" value="Unassembled WGS sequence"/>
</dbReference>
<gene>
    <name evidence="1" type="ORF">SAMN05720606_112188</name>
</gene>
<evidence type="ECO:0000313" key="2">
    <source>
        <dbReference type="Proteomes" id="UP000198538"/>
    </source>
</evidence>
<dbReference type="STRING" id="582692.SAMN05720606_112188"/>
<name>A0A1G5K0E2_9BACL</name>
<sequence>MDFWIQSSAPNSLKVYDENDETLCDAIETVFPMLTENAIIVWKTIHIPLSYKYDLSCMIHDIIDMLNSLRTEDSGTMIIHWGSNTFSNIWDLNWGNNNLTINARWNSVLGHTEDILNATDPLYCSIQSFRAEWKKVLYTLLEALKKGGYDQSNTPDIEFLELEYNLINSNGILYE</sequence>
<reference evidence="2" key="1">
    <citation type="submission" date="2016-10" db="EMBL/GenBank/DDBJ databases">
        <authorList>
            <person name="Varghese N."/>
            <person name="Submissions S."/>
        </authorList>
    </citation>
    <scope>NUCLEOTIDE SEQUENCE [LARGE SCALE GENOMIC DNA]</scope>
    <source>
        <strain evidence="2">BL9</strain>
    </source>
</reference>